<feature type="compositionally biased region" description="Basic residues" evidence="1">
    <location>
        <begin position="37"/>
        <end position="48"/>
    </location>
</feature>
<evidence type="ECO:0000313" key="2">
    <source>
        <dbReference type="EMBL" id="ATA53010.1"/>
    </source>
</evidence>
<feature type="compositionally biased region" description="Basic residues" evidence="1">
    <location>
        <begin position="80"/>
        <end position="96"/>
    </location>
</feature>
<dbReference type="KEGG" id="vbo:CKY39_07140"/>
<proteinExistence type="predicted"/>
<feature type="region of interest" description="Disordered" evidence="1">
    <location>
        <begin position="17"/>
        <end position="121"/>
    </location>
</feature>
<dbReference type="EMBL" id="CP023284">
    <property type="protein sequence ID" value="ATA53010.1"/>
    <property type="molecule type" value="Genomic_DNA"/>
</dbReference>
<dbReference type="AlphaFoldDB" id="A0A250DFA1"/>
<accession>A0A250DFA1</accession>
<reference evidence="2 3" key="1">
    <citation type="submission" date="2017-09" db="EMBL/GenBank/DDBJ databases">
        <title>The diverse metabolic capabilities of V. boronicumulans make it an excellent choice for continued studies on novel biodegradation.</title>
        <authorList>
            <person name="Sun S."/>
        </authorList>
    </citation>
    <scope>NUCLEOTIDE SEQUENCE [LARGE SCALE GENOMIC DNA]</scope>
    <source>
        <strain evidence="2 3">J1</strain>
    </source>
</reference>
<organism evidence="2 3">
    <name type="scientific">Variovorax boronicumulans</name>
    <dbReference type="NCBI Taxonomy" id="436515"/>
    <lineage>
        <taxon>Bacteria</taxon>
        <taxon>Pseudomonadati</taxon>
        <taxon>Pseudomonadota</taxon>
        <taxon>Betaproteobacteria</taxon>
        <taxon>Burkholderiales</taxon>
        <taxon>Comamonadaceae</taxon>
        <taxon>Variovorax</taxon>
    </lineage>
</organism>
<evidence type="ECO:0000256" key="1">
    <source>
        <dbReference type="SAM" id="MobiDB-lite"/>
    </source>
</evidence>
<sequence length="121" mass="13569">MPRSPRQRAGRLRLASLHAVTHTLSPPPVASEPGRPRPLRRARGHRPHPTGPCLLGPDRQSGRQGCDRRQGGRRGGQGRGGRRRRGGSRRCHRRGRQGRDGAGRRRRACRPGRLARLRRRA</sequence>
<gene>
    <name evidence="2" type="ORF">CKY39_07140</name>
</gene>
<feature type="compositionally biased region" description="Basic residues" evidence="1">
    <location>
        <begin position="104"/>
        <end position="121"/>
    </location>
</feature>
<name>A0A250DFA1_9BURK</name>
<evidence type="ECO:0000313" key="3">
    <source>
        <dbReference type="Proteomes" id="UP000217154"/>
    </source>
</evidence>
<dbReference type="Proteomes" id="UP000217154">
    <property type="component" value="Chromosome"/>
</dbReference>
<protein>
    <submittedName>
        <fullName evidence="2">Uncharacterized protein</fullName>
    </submittedName>
</protein>